<proteinExistence type="predicted"/>
<dbReference type="KEGG" id="bcx:BCA_4405"/>
<evidence type="ECO:0000313" key="2">
    <source>
        <dbReference type="Proteomes" id="UP000002210"/>
    </source>
</evidence>
<name>A0A158RI27_BACC3</name>
<dbReference type="EMBL" id="CP001407">
    <property type="protein sequence ID" value="ACO26646.1"/>
    <property type="molecule type" value="Genomic_DNA"/>
</dbReference>
<gene>
    <name evidence="1" type="ordered locus">BCA_4405</name>
</gene>
<dbReference type="RefSeq" id="WP_001179661.1">
    <property type="nucleotide sequence ID" value="NC_012472.1"/>
</dbReference>
<evidence type="ECO:0000313" key="1">
    <source>
        <dbReference type="EMBL" id="ACO26646.1"/>
    </source>
</evidence>
<reference evidence="1 2" key="1">
    <citation type="submission" date="2009-02" db="EMBL/GenBank/DDBJ databases">
        <title>Genome sequence of Bacillus cereus 03BB102.</title>
        <authorList>
            <person name="Dodson R.J."/>
            <person name="Jackson P."/>
            <person name="Munk A.C."/>
            <person name="Brettin T."/>
            <person name="Bruce D."/>
            <person name="Detter C."/>
            <person name="Tapia R."/>
            <person name="Han C."/>
            <person name="Sutton G."/>
            <person name="Sims D."/>
        </authorList>
    </citation>
    <scope>NUCLEOTIDE SEQUENCE [LARGE SCALE GENOMIC DNA]</scope>
    <source>
        <strain evidence="1 2">03BB102</strain>
    </source>
</reference>
<dbReference type="Proteomes" id="UP000002210">
    <property type="component" value="Chromosome"/>
</dbReference>
<protein>
    <submittedName>
        <fullName evidence="1">Uncharacterized protein</fullName>
    </submittedName>
</protein>
<organism evidence="1 2">
    <name type="scientific">Bacillus cereus (strain 03BB102)</name>
    <dbReference type="NCBI Taxonomy" id="572264"/>
    <lineage>
        <taxon>Bacteria</taxon>
        <taxon>Bacillati</taxon>
        <taxon>Bacillota</taxon>
        <taxon>Bacilli</taxon>
        <taxon>Bacillales</taxon>
        <taxon>Bacillaceae</taxon>
        <taxon>Bacillus</taxon>
        <taxon>Bacillus cereus group</taxon>
    </lineage>
</organism>
<sequence>MQNINMVLVDADAYTVKAENCASWNEISCQNFVCHIVCSSFKEAAREFGSM</sequence>
<accession>A0A158RI27</accession>
<dbReference type="AlphaFoldDB" id="A0A158RI27"/>